<dbReference type="RefSeq" id="WP_189103872.1">
    <property type="nucleotide sequence ID" value="NZ_BMND01000047.1"/>
</dbReference>
<protein>
    <submittedName>
        <fullName evidence="1">Uncharacterized protein</fullName>
    </submittedName>
</protein>
<reference evidence="2" key="1">
    <citation type="journal article" date="2019" name="Int. J. Syst. Evol. Microbiol.">
        <title>The Global Catalogue of Microorganisms (GCM) 10K type strain sequencing project: providing services to taxonomists for standard genome sequencing and annotation.</title>
        <authorList>
            <consortium name="The Broad Institute Genomics Platform"/>
            <consortium name="The Broad Institute Genome Sequencing Center for Infectious Disease"/>
            <person name="Wu L."/>
            <person name="Ma J."/>
        </authorList>
    </citation>
    <scope>NUCLEOTIDE SEQUENCE [LARGE SCALE GENOMIC DNA]</scope>
    <source>
        <strain evidence="2">CGMCC 4.7323</strain>
    </source>
</reference>
<sequence>MHVSDEYVRYRQDAQVLAEVGRQLAGQVSRFRVTLSREAAEAAVAAWERDETGVVGEETVEEFALRDMAAALALIGAAVTERGIWEDGRVVVDLGVVQLGAALQAVGQVRQLDG</sequence>
<keyword evidence="2" id="KW-1185">Reference proteome</keyword>
<dbReference type="EMBL" id="BMND01000047">
    <property type="protein sequence ID" value="GGN62603.1"/>
    <property type="molecule type" value="Genomic_DNA"/>
</dbReference>
<evidence type="ECO:0000313" key="2">
    <source>
        <dbReference type="Proteomes" id="UP000600080"/>
    </source>
</evidence>
<name>A0ABQ2K366_9ACTN</name>
<gene>
    <name evidence="1" type="ORF">GCM10012285_62880</name>
</gene>
<dbReference type="Proteomes" id="UP000600080">
    <property type="component" value="Unassembled WGS sequence"/>
</dbReference>
<dbReference type="GeneID" id="301551954"/>
<proteinExistence type="predicted"/>
<organism evidence="1 2">
    <name type="scientific">Streptomyces kronopolitis</name>
    <dbReference type="NCBI Taxonomy" id="1612435"/>
    <lineage>
        <taxon>Bacteria</taxon>
        <taxon>Bacillati</taxon>
        <taxon>Actinomycetota</taxon>
        <taxon>Actinomycetes</taxon>
        <taxon>Kitasatosporales</taxon>
        <taxon>Streptomycetaceae</taxon>
        <taxon>Streptomyces</taxon>
    </lineage>
</organism>
<accession>A0ABQ2K366</accession>
<evidence type="ECO:0000313" key="1">
    <source>
        <dbReference type="EMBL" id="GGN62603.1"/>
    </source>
</evidence>
<comment type="caution">
    <text evidence="1">The sequence shown here is derived from an EMBL/GenBank/DDBJ whole genome shotgun (WGS) entry which is preliminary data.</text>
</comment>